<dbReference type="PANTHER" id="PTHR32322:SF2">
    <property type="entry name" value="EAMA DOMAIN-CONTAINING PROTEIN"/>
    <property type="match status" value="1"/>
</dbReference>
<dbReference type="SUPFAM" id="SSF103481">
    <property type="entry name" value="Multidrug resistance efflux transporter EmrE"/>
    <property type="match status" value="2"/>
</dbReference>
<evidence type="ECO:0000259" key="7">
    <source>
        <dbReference type="Pfam" id="PF00892"/>
    </source>
</evidence>
<reference evidence="8 9" key="1">
    <citation type="submission" date="2017-03" db="EMBL/GenBank/DDBJ databases">
        <authorList>
            <person name="Afonso C.L."/>
            <person name="Miller P.J."/>
            <person name="Scott M.A."/>
            <person name="Spackman E."/>
            <person name="Goraichik I."/>
            <person name="Dimitrov K.M."/>
            <person name="Suarez D.L."/>
            <person name="Swayne D.E."/>
        </authorList>
    </citation>
    <scope>NUCLEOTIDE SEQUENCE [LARGE SCALE GENOMIC DNA]</scope>
    <source>
        <strain evidence="8">PRJEB14757</strain>
    </source>
</reference>
<feature type="transmembrane region" description="Helical" evidence="6">
    <location>
        <begin position="87"/>
        <end position="106"/>
    </location>
</feature>
<evidence type="ECO:0000256" key="6">
    <source>
        <dbReference type="SAM" id="Phobius"/>
    </source>
</evidence>
<gene>
    <name evidence="8" type="ORF">MTBBW1_150024</name>
</gene>
<evidence type="ECO:0000256" key="4">
    <source>
        <dbReference type="ARBA" id="ARBA00022989"/>
    </source>
</evidence>
<dbReference type="AlphaFoldDB" id="A0A1W1H8H1"/>
<name>A0A1W1H8H1_9BACT</name>
<keyword evidence="4 6" id="KW-1133">Transmembrane helix</keyword>
<feature type="transmembrane region" description="Helical" evidence="6">
    <location>
        <begin position="244"/>
        <end position="262"/>
    </location>
</feature>
<accession>A0A1W1H8H1</accession>
<evidence type="ECO:0000256" key="1">
    <source>
        <dbReference type="ARBA" id="ARBA00004141"/>
    </source>
</evidence>
<evidence type="ECO:0000256" key="2">
    <source>
        <dbReference type="ARBA" id="ARBA00007362"/>
    </source>
</evidence>
<keyword evidence="3 6" id="KW-0812">Transmembrane</keyword>
<keyword evidence="9" id="KW-1185">Reference proteome</keyword>
<feature type="transmembrane region" description="Helical" evidence="6">
    <location>
        <begin position="35"/>
        <end position="51"/>
    </location>
</feature>
<feature type="transmembrane region" description="Helical" evidence="6">
    <location>
        <begin position="182"/>
        <end position="201"/>
    </location>
</feature>
<protein>
    <submittedName>
        <fullName evidence="8">EamA-like transporter family</fullName>
    </submittedName>
</protein>
<feature type="domain" description="EamA" evidence="7">
    <location>
        <begin position="150"/>
        <end position="286"/>
    </location>
</feature>
<keyword evidence="5 6" id="KW-0472">Membrane</keyword>
<dbReference type="STRING" id="1246637.MTBBW1_150024"/>
<evidence type="ECO:0000256" key="5">
    <source>
        <dbReference type="ARBA" id="ARBA00023136"/>
    </source>
</evidence>
<dbReference type="Pfam" id="PF00892">
    <property type="entry name" value="EamA"/>
    <property type="match status" value="2"/>
</dbReference>
<dbReference type="InterPro" id="IPR050638">
    <property type="entry name" value="AA-Vitamin_Transporters"/>
</dbReference>
<feature type="transmembrane region" description="Helical" evidence="6">
    <location>
        <begin position="63"/>
        <end position="81"/>
    </location>
</feature>
<dbReference type="InterPro" id="IPR037185">
    <property type="entry name" value="EmrE-like"/>
</dbReference>
<feature type="transmembrane region" description="Helical" evidence="6">
    <location>
        <begin position="268"/>
        <end position="286"/>
    </location>
</feature>
<proteinExistence type="inferred from homology"/>
<feature type="transmembrane region" description="Helical" evidence="6">
    <location>
        <begin position="148"/>
        <end position="170"/>
    </location>
</feature>
<dbReference type="RefSeq" id="WP_080799041.1">
    <property type="nucleotide sequence ID" value="NZ_LT828540.1"/>
</dbReference>
<sequence length="312" mass="34550">MQNLLFYTITVLIWGSTWLAIKFQLGSIDPMISVAYRFTLAAFLLMVWCCFRKLKMRFTLKDHLFMMLQGTFLFALNYWLFYIAELYLTSGLAAVIFSTILVLNMINGAIFLKNPFDSKVIAGGTLGLLGIVLVFKPELTGFQWSGDVIKGIVISLAATLLASFGNILSARNQKNKLPVIQTNAWGMTYGAILMLIISFAAGKPFVFDFSAQYLAALIYLSVFGSIVAFGCYLTLVGRIGPDRAAYATLLFPIVALIISTIWEDYHWTTEALIGVALIISGNLLILKKISLKDIRKKSLAILHGKIPENAAV</sequence>
<evidence type="ECO:0000313" key="9">
    <source>
        <dbReference type="Proteomes" id="UP000191931"/>
    </source>
</evidence>
<evidence type="ECO:0000313" key="8">
    <source>
        <dbReference type="EMBL" id="SLM28753.1"/>
    </source>
</evidence>
<evidence type="ECO:0000256" key="3">
    <source>
        <dbReference type="ARBA" id="ARBA00022692"/>
    </source>
</evidence>
<organism evidence="8 9">
    <name type="scientific">Desulfamplus magnetovallimortis</name>
    <dbReference type="NCBI Taxonomy" id="1246637"/>
    <lineage>
        <taxon>Bacteria</taxon>
        <taxon>Pseudomonadati</taxon>
        <taxon>Thermodesulfobacteriota</taxon>
        <taxon>Desulfobacteria</taxon>
        <taxon>Desulfobacterales</taxon>
        <taxon>Desulfobacteraceae</taxon>
        <taxon>Desulfamplus</taxon>
    </lineage>
</organism>
<dbReference type="GO" id="GO:0016020">
    <property type="term" value="C:membrane"/>
    <property type="evidence" value="ECO:0007669"/>
    <property type="project" value="UniProtKB-SubCell"/>
</dbReference>
<dbReference type="Proteomes" id="UP000191931">
    <property type="component" value="Unassembled WGS sequence"/>
</dbReference>
<feature type="transmembrane region" description="Helical" evidence="6">
    <location>
        <begin position="118"/>
        <end position="136"/>
    </location>
</feature>
<feature type="transmembrane region" description="Helical" evidence="6">
    <location>
        <begin position="213"/>
        <end position="237"/>
    </location>
</feature>
<comment type="subcellular location">
    <subcellularLocation>
        <location evidence="1">Membrane</location>
        <topology evidence="1">Multi-pass membrane protein</topology>
    </subcellularLocation>
</comment>
<dbReference type="PANTHER" id="PTHR32322">
    <property type="entry name" value="INNER MEMBRANE TRANSPORTER"/>
    <property type="match status" value="1"/>
</dbReference>
<feature type="domain" description="EamA" evidence="7">
    <location>
        <begin position="5"/>
        <end position="135"/>
    </location>
</feature>
<dbReference type="EMBL" id="FWEV01000057">
    <property type="protein sequence ID" value="SLM28753.1"/>
    <property type="molecule type" value="Genomic_DNA"/>
</dbReference>
<dbReference type="OrthoDB" id="2352272at2"/>
<comment type="similarity">
    <text evidence="2">Belongs to the EamA transporter family.</text>
</comment>
<dbReference type="InterPro" id="IPR000620">
    <property type="entry name" value="EamA_dom"/>
</dbReference>